<organism evidence="1 2">
    <name type="scientific">Lactuca sativa</name>
    <name type="common">Garden lettuce</name>
    <dbReference type="NCBI Taxonomy" id="4236"/>
    <lineage>
        <taxon>Eukaryota</taxon>
        <taxon>Viridiplantae</taxon>
        <taxon>Streptophyta</taxon>
        <taxon>Embryophyta</taxon>
        <taxon>Tracheophyta</taxon>
        <taxon>Spermatophyta</taxon>
        <taxon>Magnoliopsida</taxon>
        <taxon>eudicotyledons</taxon>
        <taxon>Gunneridae</taxon>
        <taxon>Pentapetalae</taxon>
        <taxon>asterids</taxon>
        <taxon>campanulids</taxon>
        <taxon>Asterales</taxon>
        <taxon>Asteraceae</taxon>
        <taxon>Cichorioideae</taxon>
        <taxon>Cichorieae</taxon>
        <taxon>Lactucinae</taxon>
        <taxon>Lactuca</taxon>
    </lineage>
</organism>
<dbReference type="Proteomes" id="UP000235145">
    <property type="component" value="Unassembled WGS sequence"/>
</dbReference>
<evidence type="ECO:0000313" key="1">
    <source>
        <dbReference type="EMBL" id="KAJ0185852.1"/>
    </source>
</evidence>
<dbReference type="AlphaFoldDB" id="A0A9R1WU81"/>
<sequence length="85" mass="9399">MDDIAFSIGDFSNLNLHDLVVLLKDAEGIDDFGAGEMITEPTWGSTYSVRVASGRSRKVFFGMNGKERFPNNVLEGMVPRIMLNS</sequence>
<keyword evidence="2" id="KW-1185">Reference proteome</keyword>
<name>A0A9R1WU81_LACSA</name>
<comment type="caution">
    <text evidence="1">The sequence shown here is derived from an EMBL/GenBank/DDBJ whole genome shotgun (WGS) entry which is preliminary data.</text>
</comment>
<accession>A0A9R1WU81</accession>
<proteinExistence type="predicted"/>
<dbReference type="EMBL" id="NBSK02000009">
    <property type="protein sequence ID" value="KAJ0185852.1"/>
    <property type="molecule type" value="Genomic_DNA"/>
</dbReference>
<protein>
    <submittedName>
        <fullName evidence="1">Uncharacterized protein</fullName>
    </submittedName>
</protein>
<reference evidence="1 2" key="1">
    <citation type="journal article" date="2017" name="Nat. Commun.">
        <title>Genome assembly with in vitro proximity ligation data and whole-genome triplication in lettuce.</title>
        <authorList>
            <person name="Reyes-Chin-Wo S."/>
            <person name="Wang Z."/>
            <person name="Yang X."/>
            <person name="Kozik A."/>
            <person name="Arikit S."/>
            <person name="Song C."/>
            <person name="Xia L."/>
            <person name="Froenicke L."/>
            <person name="Lavelle D.O."/>
            <person name="Truco M.J."/>
            <person name="Xia R."/>
            <person name="Zhu S."/>
            <person name="Xu C."/>
            <person name="Xu H."/>
            <person name="Xu X."/>
            <person name="Cox K."/>
            <person name="Korf I."/>
            <person name="Meyers B.C."/>
            <person name="Michelmore R.W."/>
        </authorList>
    </citation>
    <scope>NUCLEOTIDE SEQUENCE [LARGE SCALE GENOMIC DNA]</scope>
    <source>
        <strain evidence="2">cv. Salinas</strain>
        <tissue evidence="1">Seedlings</tissue>
    </source>
</reference>
<evidence type="ECO:0000313" key="2">
    <source>
        <dbReference type="Proteomes" id="UP000235145"/>
    </source>
</evidence>
<gene>
    <name evidence="1" type="ORF">LSAT_V11C900483290</name>
</gene>